<dbReference type="Proteomes" id="UP001500888">
    <property type="component" value="Unassembled WGS sequence"/>
</dbReference>
<sequence length="281" mass="30513">MRRKLSDILFRQADAADRLPLVRVSLGAAVLRTIVQMPPGSFFAEHQDTVMAVRQRGDRAVRLTAFQFNALRLLSLASVGLWTIGVRHAAVRATAAASFAVLNGYVAQFHPRLWSYNSHLNLFLCAATAVDTTKWLSVGKRPPVASTKDEAQLQSLALTAMQLGSAAIYSQAGLSKILHGKVRWMSQGTTLKGALAVLGTPAGHRLSANDSLMRALSVVTVAGEAAFLPLLVTRWKDRRLIALGAIAFHLATKRLLGISFWHLWALYPALFIVAAPGGDRR</sequence>
<proteinExistence type="predicted"/>
<reference evidence="3" key="1">
    <citation type="journal article" date="2019" name="Int. J. Syst. Evol. Microbiol.">
        <title>The Global Catalogue of Microorganisms (GCM) 10K type strain sequencing project: providing services to taxonomists for standard genome sequencing and annotation.</title>
        <authorList>
            <consortium name="The Broad Institute Genomics Platform"/>
            <consortium name="The Broad Institute Genome Sequencing Center for Infectious Disease"/>
            <person name="Wu L."/>
            <person name="Ma J."/>
        </authorList>
    </citation>
    <scope>NUCLEOTIDE SEQUENCE [LARGE SCALE GENOMIC DNA]</scope>
    <source>
        <strain evidence="3">JCM 16908</strain>
    </source>
</reference>
<evidence type="ECO:0000256" key="1">
    <source>
        <dbReference type="SAM" id="Phobius"/>
    </source>
</evidence>
<dbReference type="EMBL" id="BAAAZR010000039">
    <property type="protein sequence ID" value="GAA3836825.1"/>
    <property type="molecule type" value="Genomic_DNA"/>
</dbReference>
<gene>
    <name evidence="2" type="ORF">GCM10022226_68450</name>
</gene>
<accession>A0ABP7J7K5</accession>
<feature type="transmembrane region" description="Helical" evidence="1">
    <location>
        <begin position="255"/>
        <end position="275"/>
    </location>
</feature>
<evidence type="ECO:0008006" key="4">
    <source>
        <dbReference type="Google" id="ProtNLM"/>
    </source>
</evidence>
<keyword evidence="3" id="KW-1185">Reference proteome</keyword>
<keyword evidence="1" id="KW-1133">Transmembrane helix</keyword>
<evidence type="ECO:0000313" key="2">
    <source>
        <dbReference type="EMBL" id="GAA3836825.1"/>
    </source>
</evidence>
<protein>
    <recommendedName>
        <fullName evidence="4">HTTM domain-containing protein</fullName>
    </recommendedName>
</protein>
<name>A0ABP7J7K5_9ACTN</name>
<dbReference type="RefSeq" id="WP_344950154.1">
    <property type="nucleotide sequence ID" value="NZ_BAAAZR010000039.1"/>
</dbReference>
<organism evidence="2 3">
    <name type="scientific">Sphaerisporangium flaviroseum</name>
    <dbReference type="NCBI Taxonomy" id="509199"/>
    <lineage>
        <taxon>Bacteria</taxon>
        <taxon>Bacillati</taxon>
        <taxon>Actinomycetota</taxon>
        <taxon>Actinomycetes</taxon>
        <taxon>Streptosporangiales</taxon>
        <taxon>Streptosporangiaceae</taxon>
        <taxon>Sphaerisporangium</taxon>
    </lineage>
</organism>
<comment type="caution">
    <text evidence="2">The sequence shown here is derived from an EMBL/GenBank/DDBJ whole genome shotgun (WGS) entry which is preliminary data.</text>
</comment>
<keyword evidence="1" id="KW-0812">Transmembrane</keyword>
<feature type="transmembrane region" description="Helical" evidence="1">
    <location>
        <begin position="215"/>
        <end position="235"/>
    </location>
</feature>
<evidence type="ECO:0000313" key="3">
    <source>
        <dbReference type="Proteomes" id="UP001500888"/>
    </source>
</evidence>
<keyword evidence="1" id="KW-0472">Membrane</keyword>